<organism evidence="1">
    <name type="scientific">Arundo donax</name>
    <name type="common">Giant reed</name>
    <name type="synonym">Donax arundinaceus</name>
    <dbReference type="NCBI Taxonomy" id="35708"/>
    <lineage>
        <taxon>Eukaryota</taxon>
        <taxon>Viridiplantae</taxon>
        <taxon>Streptophyta</taxon>
        <taxon>Embryophyta</taxon>
        <taxon>Tracheophyta</taxon>
        <taxon>Spermatophyta</taxon>
        <taxon>Magnoliopsida</taxon>
        <taxon>Liliopsida</taxon>
        <taxon>Poales</taxon>
        <taxon>Poaceae</taxon>
        <taxon>PACMAD clade</taxon>
        <taxon>Arundinoideae</taxon>
        <taxon>Arundineae</taxon>
        <taxon>Arundo</taxon>
    </lineage>
</organism>
<reference evidence="1" key="1">
    <citation type="submission" date="2014-09" db="EMBL/GenBank/DDBJ databases">
        <authorList>
            <person name="Magalhaes I.L.F."/>
            <person name="Oliveira U."/>
            <person name="Santos F.R."/>
            <person name="Vidigal T.H.D.A."/>
            <person name="Brescovit A.D."/>
            <person name="Santos A.J."/>
        </authorList>
    </citation>
    <scope>NUCLEOTIDE SEQUENCE</scope>
    <source>
        <tissue evidence="1">Shoot tissue taken approximately 20 cm above the soil surface</tissue>
    </source>
</reference>
<evidence type="ECO:0000313" key="1">
    <source>
        <dbReference type="EMBL" id="JAD49830.1"/>
    </source>
</evidence>
<reference evidence="1" key="2">
    <citation type="journal article" date="2015" name="Data Brief">
        <title>Shoot transcriptome of the giant reed, Arundo donax.</title>
        <authorList>
            <person name="Barrero R.A."/>
            <person name="Guerrero F.D."/>
            <person name="Moolhuijzen P."/>
            <person name="Goolsby J.A."/>
            <person name="Tidwell J."/>
            <person name="Bellgard S.E."/>
            <person name="Bellgard M.I."/>
        </authorList>
    </citation>
    <scope>NUCLEOTIDE SEQUENCE</scope>
    <source>
        <tissue evidence="1">Shoot tissue taken approximately 20 cm above the soil surface</tissue>
    </source>
</reference>
<dbReference type="EMBL" id="GBRH01248065">
    <property type="protein sequence ID" value="JAD49830.1"/>
    <property type="molecule type" value="Transcribed_RNA"/>
</dbReference>
<proteinExistence type="predicted"/>
<sequence length="68" mass="7694">MERASRMSRRSSYRLLYDTSSSSDGWSESPYPRQSGAMARYPAATTASIWWHHEYHISGNPGKNTTAP</sequence>
<dbReference type="AlphaFoldDB" id="A0A0A9ALK7"/>
<accession>A0A0A9ALK7</accession>
<name>A0A0A9ALK7_ARUDO</name>
<protein>
    <submittedName>
        <fullName evidence="1">Uncharacterized protein</fullName>
    </submittedName>
</protein>